<sequence length="111" mass="12666">MVQLWSIDFDLVKPFPCVVMSWIRLPGLSGHMYKMKILWEIRGMVMINGVIQKIEYEYLPVVCFSCGYYGHVKELRKSKKSALNVEGDTHPADGGNLTLDILMVEATMLAR</sequence>
<dbReference type="PANTHER" id="PTHR31286">
    <property type="entry name" value="GLYCINE-RICH CELL WALL STRUCTURAL PROTEIN 1.8-LIKE"/>
    <property type="match status" value="1"/>
</dbReference>
<evidence type="ECO:0000313" key="1">
    <source>
        <dbReference type="EMBL" id="MBA0692926.1"/>
    </source>
</evidence>
<dbReference type="EMBL" id="JABFAA010000009">
    <property type="protein sequence ID" value="MBA0692926.1"/>
    <property type="molecule type" value="Genomic_DNA"/>
</dbReference>
<organism evidence="1 2">
    <name type="scientific">Gossypium aridum</name>
    <name type="common">American cotton</name>
    <name type="synonym">Erioxylum aridum</name>
    <dbReference type="NCBI Taxonomy" id="34290"/>
    <lineage>
        <taxon>Eukaryota</taxon>
        <taxon>Viridiplantae</taxon>
        <taxon>Streptophyta</taxon>
        <taxon>Embryophyta</taxon>
        <taxon>Tracheophyta</taxon>
        <taxon>Spermatophyta</taxon>
        <taxon>Magnoliopsida</taxon>
        <taxon>eudicotyledons</taxon>
        <taxon>Gunneridae</taxon>
        <taxon>Pentapetalae</taxon>
        <taxon>rosids</taxon>
        <taxon>malvids</taxon>
        <taxon>Malvales</taxon>
        <taxon>Malvaceae</taxon>
        <taxon>Malvoideae</taxon>
        <taxon>Gossypium</taxon>
    </lineage>
</organism>
<protein>
    <recommendedName>
        <fullName evidence="3">DUF4283 domain-containing protein</fullName>
    </recommendedName>
</protein>
<evidence type="ECO:0000313" key="2">
    <source>
        <dbReference type="Proteomes" id="UP000593577"/>
    </source>
</evidence>
<evidence type="ECO:0008006" key="3">
    <source>
        <dbReference type="Google" id="ProtNLM"/>
    </source>
</evidence>
<proteinExistence type="predicted"/>
<name>A0A7J8Y040_GOSAI</name>
<reference evidence="1 2" key="1">
    <citation type="journal article" date="2019" name="Genome Biol. Evol.">
        <title>Insights into the evolution of the New World diploid cottons (Gossypium, subgenus Houzingenia) based on genome sequencing.</title>
        <authorList>
            <person name="Grover C.E."/>
            <person name="Arick M.A. 2nd"/>
            <person name="Thrash A."/>
            <person name="Conover J.L."/>
            <person name="Sanders W.S."/>
            <person name="Peterson D.G."/>
            <person name="Frelichowski J.E."/>
            <person name="Scheffler J.A."/>
            <person name="Scheffler B.E."/>
            <person name="Wendel J.F."/>
        </authorList>
    </citation>
    <scope>NUCLEOTIDE SEQUENCE [LARGE SCALE GENOMIC DNA]</scope>
    <source>
        <strain evidence="1">185</strain>
        <tissue evidence="1">Leaf</tissue>
    </source>
</reference>
<gene>
    <name evidence="1" type="ORF">Goari_010447</name>
</gene>
<dbReference type="InterPro" id="IPR040256">
    <property type="entry name" value="At4g02000-like"/>
</dbReference>
<keyword evidence="2" id="KW-1185">Reference proteome</keyword>
<accession>A0A7J8Y040</accession>
<dbReference type="AlphaFoldDB" id="A0A7J8Y040"/>
<comment type="caution">
    <text evidence="1">The sequence shown here is derived from an EMBL/GenBank/DDBJ whole genome shotgun (WGS) entry which is preliminary data.</text>
</comment>
<dbReference type="Proteomes" id="UP000593577">
    <property type="component" value="Unassembled WGS sequence"/>
</dbReference>
<dbReference type="PANTHER" id="PTHR31286:SF99">
    <property type="entry name" value="DUF4283 DOMAIN-CONTAINING PROTEIN"/>
    <property type="match status" value="1"/>
</dbReference>